<feature type="region of interest" description="Disordered" evidence="2">
    <location>
        <begin position="123"/>
        <end position="145"/>
    </location>
</feature>
<evidence type="ECO:0000259" key="3">
    <source>
        <dbReference type="PROSITE" id="PS50048"/>
    </source>
</evidence>
<protein>
    <recommendedName>
        <fullName evidence="3">Zn(2)-C6 fungal-type domain-containing protein</fullName>
    </recommendedName>
</protein>
<dbReference type="CDD" id="cd00067">
    <property type="entry name" value="GAL4"/>
    <property type="match status" value="1"/>
</dbReference>
<feature type="region of interest" description="Disordered" evidence="2">
    <location>
        <begin position="84"/>
        <end position="107"/>
    </location>
</feature>
<gene>
    <name evidence="4" type="ORF">LMH87_007748</name>
</gene>
<evidence type="ECO:0000313" key="5">
    <source>
        <dbReference type="Proteomes" id="UP001144673"/>
    </source>
</evidence>
<dbReference type="PROSITE" id="PS00463">
    <property type="entry name" value="ZN2_CY6_FUNGAL_1"/>
    <property type="match status" value="1"/>
</dbReference>
<organism evidence="4 5">
    <name type="scientific">Akanthomyces muscarius</name>
    <name type="common">Entomopathogenic fungus</name>
    <name type="synonym">Lecanicillium muscarium</name>
    <dbReference type="NCBI Taxonomy" id="2231603"/>
    <lineage>
        <taxon>Eukaryota</taxon>
        <taxon>Fungi</taxon>
        <taxon>Dikarya</taxon>
        <taxon>Ascomycota</taxon>
        <taxon>Pezizomycotina</taxon>
        <taxon>Sordariomycetes</taxon>
        <taxon>Hypocreomycetidae</taxon>
        <taxon>Hypocreales</taxon>
        <taxon>Cordycipitaceae</taxon>
        <taxon>Akanthomyces</taxon>
    </lineage>
</organism>
<dbReference type="GO" id="GO:0008270">
    <property type="term" value="F:zinc ion binding"/>
    <property type="evidence" value="ECO:0007669"/>
    <property type="project" value="InterPro"/>
</dbReference>
<dbReference type="AlphaFoldDB" id="A0A9W8UN95"/>
<dbReference type="KEGG" id="amus:LMH87_007748"/>
<accession>A0A9W8UN95</accession>
<evidence type="ECO:0000313" key="4">
    <source>
        <dbReference type="EMBL" id="KAJ4159807.1"/>
    </source>
</evidence>
<dbReference type="InterPro" id="IPR001138">
    <property type="entry name" value="Zn2Cys6_DnaBD"/>
</dbReference>
<keyword evidence="5" id="KW-1185">Reference proteome</keyword>
<dbReference type="GeneID" id="80894907"/>
<dbReference type="GO" id="GO:0000981">
    <property type="term" value="F:DNA-binding transcription factor activity, RNA polymerase II-specific"/>
    <property type="evidence" value="ECO:0007669"/>
    <property type="project" value="InterPro"/>
</dbReference>
<proteinExistence type="predicted"/>
<evidence type="ECO:0000256" key="1">
    <source>
        <dbReference type="ARBA" id="ARBA00023242"/>
    </source>
</evidence>
<dbReference type="SUPFAM" id="SSF57701">
    <property type="entry name" value="Zn2/Cys6 DNA-binding domain"/>
    <property type="match status" value="1"/>
</dbReference>
<dbReference type="EMBL" id="JAJHUN010000003">
    <property type="protein sequence ID" value="KAJ4159807.1"/>
    <property type="molecule type" value="Genomic_DNA"/>
</dbReference>
<feature type="domain" description="Zn(2)-C6 fungal-type" evidence="3">
    <location>
        <begin position="30"/>
        <end position="60"/>
    </location>
</feature>
<evidence type="ECO:0000256" key="2">
    <source>
        <dbReference type="SAM" id="MobiDB-lite"/>
    </source>
</evidence>
<dbReference type="InterPro" id="IPR036864">
    <property type="entry name" value="Zn2-C6_fun-type_DNA-bd_sf"/>
</dbReference>
<sequence length="466" mass="51295">MFGTLHWKSGKETVFIERPHGSSSLERNSACDRCKAKKVKCNAIRDGCRRCKSLAKSCKFSVGKAAIKKPFEAEIDQLQRQSSRHAVAGTLASSSSSPADTETDRVTSSDGWYHYLGTLSDGKVDNGKIRQQSPPKHRHSRSVDVQTTLDPSLVSEFDQRLSSQYTTFISNPSLEFPSFETFHCAQPEPVRSAIDTTSENIHSRSLSTGDVAVPYKLRSTTRFKNYSYSAIGSKDVGIPPEASSSASIAFPSSSSACRCLAAIVFAVEELETNYIYGKRAELDSIVACQKHAIACCRSLMRCGDCMAKRATVVLLVLMTEKIVTACECISLLFRVENDIASGDMGPKLATEYYSHCVDGNDSRLPANPAPDLFTIDYTQCSLSSASDVFDASNGWQELFFGDYEITCPREWEYLVRTLILIQLTSLMDMLADLKRAGGKLLGETQKANLSQATFRLGEIERAMRGV</sequence>
<feature type="compositionally biased region" description="Polar residues" evidence="2">
    <location>
        <begin position="91"/>
        <end position="101"/>
    </location>
</feature>
<name>A0A9W8UN95_AKAMU</name>
<reference evidence="4" key="1">
    <citation type="journal article" date="2023" name="Access Microbiol">
        <title>De-novo genome assembly for Akanthomyces muscarius, a biocontrol agent of insect agricultural pests.</title>
        <authorList>
            <person name="Erdos Z."/>
            <person name="Studholme D.J."/>
            <person name="Raymond B."/>
            <person name="Sharma M."/>
        </authorList>
    </citation>
    <scope>NUCLEOTIDE SEQUENCE</scope>
    <source>
        <strain evidence="4">Ve6</strain>
    </source>
</reference>
<dbReference type="Proteomes" id="UP001144673">
    <property type="component" value="Unassembled WGS sequence"/>
</dbReference>
<dbReference type="Pfam" id="PF00172">
    <property type="entry name" value="Zn_clus"/>
    <property type="match status" value="1"/>
</dbReference>
<dbReference type="PROSITE" id="PS50048">
    <property type="entry name" value="ZN2_CY6_FUNGAL_2"/>
    <property type="match status" value="1"/>
</dbReference>
<keyword evidence="1" id="KW-0539">Nucleus</keyword>
<comment type="caution">
    <text evidence="4">The sequence shown here is derived from an EMBL/GenBank/DDBJ whole genome shotgun (WGS) entry which is preliminary data.</text>
</comment>
<dbReference type="RefSeq" id="XP_056057612.1">
    <property type="nucleotide sequence ID" value="XM_056199046.1"/>
</dbReference>
<dbReference type="Gene3D" id="4.10.240.10">
    <property type="entry name" value="Zn(2)-C6 fungal-type DNA-binding domain"/>
    <property type="match status" value="1"/>
</dbReference>